<reference evidence="2 3" key="1">
    <citation type="submission" date="2020-09" db="EMBL/GenBank/DDBJ databases">
        <title>Complete genome sequence of altererythrobacter flavus SS-21NJ, isolated from Dongying oil sludge in Shandong province.</title>
        <authorList>
            <person name="Sun S."/>
            <person name="Zhang Z."/>
        </authorList>
    </citation>
    <scope>NUCLEOTIDE SEQUENCE [LARGE SCALE GENOMIC DNA]</scope>
    <source>
        <strain evidence="2 3">SS-21NJ</strain>
    </source>
</reference>
<dbReference type="RefSeq" id="WP_205441622.1">
    <property type="nucleotide sequence ID" value="NZ_CP061510.1"/>
</dbReference>
<dbReference type="Pfam" id="PF14356">
    <property type="entry name" value="DUF4403"/>
    <property type="match status" value="1"/>
</dbReference>
<evidence type="ECO:0000313" key="2">
    <source>
        <dbReference type="EMBL" id="QSB44252.1"/>
    </source>
</evidence>
<dbReference type="Proteomes" id="UP000663637">
    <property type="component" value="Chromosome"/>
</dbReference>
<evidence type="ECO:0000313" key="3">
    <source>
        <dbReference type="Proteomes" id="UP000663637"/>
    </source>
</evidence>
<accession>A0ABX7K8G5</accession>
<evidence type="ECO:0000256" key="1">
    <source>
        <dbReference type="SAM" id="MobiDB-lite"/>
    </source>
</evidence>
<dbReference type="InterPro" id="IPR025515">
    <property type="entry name" value="DUF4403"/>
</dbReference>
<feature type="region of interest" description="Disordered" evidence="1">
    <location>
        <begin position="277"/>
        <end position="296"/>
    </location>
</feature>
<organism evidence="2 3">
    <name type="scientific">Tsuneonella flava</name>
    <dbReference type="NCBI Taxonomy" id="2055955"/>
    <lineage>
        <taxon>Bacteria</taxon>
        <taxon>Pseudomonadati</taxon>
        <taxon>Pseudomonadota</taxon>
        <taxon>Alphaproteobacteria</taxon>
        <taxon>Sphingomonadales</taxon>
        <taxon>Erythrobacteraceae</taxon>
        <taxon>Tsuneonella</taxon>
    </lineage>
</organism>
<keyword evidence="3" id="KW-1185">Reference proteome</keyword>
<proteinExistence type="predicted"/>
<name>A0ABX7K8G5_9SPHN</name>
<gene>
    <name evidence="2" type="ORF">IDJ81_13160</name>
</gene>
<dbReference type="EMBL" id="CP061510">
    <property type="protein sequence ID" value="QSB44252.1"/>
    <property type="molecule type" value="Genomic_DNA"/>
</dbReference>
<sequence length="494" mass="54052">MANYWVHRLAVALCGALALVGCKQSSEPFAPPPRANDAIEIPDESSVIAVPITADLSGLVDNVARQIPRTLYQIDRKDQTCVASKKVKVAFVKVKTPKIKCDIVGTVTRGNMAISGRGRDIVVTMPIHAEVHAKDIAGVLKQETATADANVRAVIRLSVDSRWNPHGTIRIKYDWINTPHIDFLGQRIEFTKDADKELKGVVAKLERTLPHELEKIHLRRDIERLWGEAFTVVQLNEKNPPVWMRIEPQQLQYGGYSLSGKTLNLKLGMTARTQTFVGDKPAPPDKKPLPPRTPLSETPGKLAFFIPVVADYAELEPVIARALNKRAARPFKVPGIGPVRARFGKIEVYGSTGGRVAVGATFTAQRTDGKYGAANGTVWLTGVPHNQPNSRKVSFSDVSVTGDSDRMETDILMRLASAPGYQQAIADALTQNFEGDFDDLKGKIERAIARRREGDLVIHARIDEVNTGELKAAGRGLYLPVQGSATTSITVTAR</sequence>
<protein>
    <submittedName>
        <fullName evidence="2">DUF4403 family protein</fullName>
    </submittedName>
</protein>